<dbReference type="PRINTS" id="PR00420">
    <property type="entry name" value="RNGMNOXGNASE"/>
</dbReference>
<dbReference type="PANTHER" id="PTHR46496:SF1">
    <property type="entry name" value="ZEAXANTHIN EPOXIDASE, CHLOROPLASTIC"/>
    <property type="match status" value="1"/>
</dbReference>
<dbReference type="InterPro" id="IPR002938">
    <property type="entry name" value="FAD-bd"/>
</dbReference>
<reference evidence="6 7" key="1">
    <citation type="submission" date="2023-07" db="EMBL/GenBank/DDBJ databases">
        <title>Sorghum-associated microbial communities from plants grown in Nebraska, USA.</title>
        <authorList>
            <person name="Schachtman D."/>
        </authorList>
    </citation>
    <scope>NUCLEOTIDE SEQUENCE [LARGE SCALE GENOMIC DNA]</scope>
    <source>
        <strain evidence="6 7">2980</strain>
    </source>
</reference>
<proteinExistence type="predicted"/>
<evidence type="ECO:0000259" key="5">
    <source>
        <dbReference type="Pfam" id="PF01494"/>
    </source>
</evidence>
<keyword evidence="4" id="KW-0560">Oxidoreductase</keyword>
<dbReference type="Pfam" id="PF01494">
    <property type="entry name" value="FAD_binding_3"/>
    <property type="match status" value="1"/>
</dbReference>
<evidence type="ECO:0000256" key="1">
    <source>
        <dbReference type="ARBA" id="ARBA00001974"/>
    </source>
</evidence>
<feature type="domain" description="FAD-binding" evidence="5">
    <location>
        <begin position="3"/>
        <end position="340"/>
    </location>
</feature>
<evidence type="ECO:0000313" key="7">
    <source>
        <dbReference type="Proteomes" id="UP001259347"/>
    </source>
</evidence>
<keyword evidence="7" id="KW-1185">Reference proteome</keyword>
<dbReference type="Proteomes" id="UP001259347">
    <property type="component" value="Unassembled WGS sequence"/>
</dbReference>
<accession>A0ABU1SEG4</accession>
<dbReference type="EMBL" id="JAVDUM010000011">
    <property type="protein sequence ID" value="MDR6868002.1"/>
    <property type="molecule type" value="Genomic_DNA"/>
</dbReference>
<dbReference type="SUPFAM" id="SSF51905">
    <property type="entry name" value="FAD/NAD(P)-binding domain"/>
    <property type="match status" value="1"/>
</dbReference>
<keyword evidence="2" id="KW-0285">Flavoprotein</keyword>
<dbReference type="InterPro" id="IPR036188">
    <property type="entry name" value="FAD/NAD-bd_sf"/>
</dbReference>
<dbReference type="RefSeq" id="WP_310021378.1">
    <property type="nucleotide sequence ID" value="NZ_JAVDUM010000011.1"/>
</dbReference>
<evidence type="ECO:0000256" key="2">
    <source>
        <dbReference type="ARBA" id="ARBA00022630"/>
    </source>
</evidence>
<comment type="cofactor">
    <cofactor evidence="1">
        <name>FAD</name>
        <dbReference type="ChEBI" id="CHEBI:57692"/>
    </cofactor>
</comment>
<name>A0ABU1SEG4_9MICO</name>
<dbReference type="Gene3D" id="3.50.50.60">
    <property type="entry name" value="FAD/NAD(P)-binding domain"/>
    <property type="match status" value="1"/>
</dbReference>
<comment type="caution">
    <text evidence="6">The sequence shown here is derived from an EMBL/GenBank/DDBJ whole genome shotgun (WGS) entry which is preliminary data.</text>
</comment>
<evidence type="ECO:0000256" key="3">
    <source>
        <dbReference type="ARBA" id="ARBA00022827"/>
    </source>
</evidence>
<keyword evidence="3" id="KW-0274">FAD</keyword>
<organism evidence="6 7">
    <name type="scientific">Microbacterium resistens</name>
    <dbReference type="NCBI Taxonomy" id="156977"/>
    <lineage>
        <taxon>Bacteria</taxon>
        <taxon>Bacillati</taxon>
        <taxon>Actinomycetota</taxon>
        <taxon>Actinomycetes</taxon>
        <taxon>Micrococcales</taxon>
        <taxon>Microbacteriaceae</taxon>
        <taxon>Microbacterium</taxon>
    </lineage>
</organism>
<evidence type="ECO:0000256" key="4">
    <source>
        <dbReference type="ARBA" id="ARBA00023002"/>
    </source>
</evidence>
<sequence length="385" mass="41130">MRIAIVGAGIGGLCAAAGLQRSGAEVAVFEQSPGIRPGGSGLTVFGNGLTALDSIGRGEAFRAVTTAEAGVLRGGQRRPDGSWLSTFPADELTGLRVVERVRLHELLASAISPDAFRLGHRVIEAAQDGRVTTIAADGARREEPFDLVVGADGLRSAIRASWPQDPGTVYAGYSAWRGITERPVDLRGEAGETWGVGRRFGVAPLPDGRVYWFAVLSVRQGHRFDDHAETLNELFGHWHRPIPELIAATPPSAIQYHPIEELAGRLPSFVRGRTVLLGDAAHAMTPNLGQGGGQAMEDAATLTALLSPFAAAAPDAAELKVALRRYDELRVSRSQRVARRSRAVGRLAHVPGRTLSSVRDLVVRATPASALRRQLAWLQDWTPPA</sequence>
<dbReference type="PANTHER" id="PTHR46496">
    <property type="match status" value="1"/>
</dbReference>
<protein>
    <submittedName>
        <fullName evidence="6">2-polyprenyl-6-methoxyphenol hydroxylase-like FAD-dependent oxidoreductase</fullName>
    </submittedName>
</protein>
<evidence type="ECO:0000313" key="6">
    <source>
        <dbReference type="EMBL" id="MDR6868002.1"/>
    </source>
</evidence>
<gene>
    <name evidence="6" type="ORF">J2Y69_002610</name>
</gene>